<dbReference type="Proteomes" id="UP000596004">
    <property type="component" value="Chromosome"/>
</dbReference>
<accession>A0A7T9I2G1</accession>
<name>A0A7T9I2G1_9ARCH</name>
<protein>
    <submittedName>
        <fullName evidence="1">Uncharacterized protein</fullName>
    </submittedName>
</protein>
<gene>
    <name evidence="1" type="ORF">IPJ89_00570</name>
</gene>
<organism evidence="1">
    <name type="scientific">Candidatus Iainarchaeum sp</name>
    <dbReference type="NCBI Taxonomy" id="3101447"/>
    <lineage>
        <taxon>Archaea</taxon>
        <taxon>Candidatus Iainarchaeota</taxon>
        <taxon>Candidatus Iainarchaeia</taxon>
        <taxon>Candidatus Iainarchaeales</taxon>
        <taxon>Candidatus Iainarchaeaceae</taxon>
        <taxon>Candidatus Iainarchaeum</taxon>
    </lineage>
</organism>
<sequence>MPRTIGGAKLRKKIHPFGNDIAIQRQHQLGSGAEGTAHAVRVTISGKENRSIGLVEKEFNPRTVNPVLSWSVTSKGPNLMNPRAQFALIEKLIKRNREEKLGLRFPATVRLVRKNDGTFSLLMTKLAVVDPYKLDWEKQDQYVTDALRQEEILKKAGYRVPRDCFFCVQDPTTHDVRAVIADFGTLAYNQKKNKK</sequence>
<dbReference type="AlphaFoldDB" id="A0A7T9I2G1"/>
<evidence type="ECO:0000313" key="1">
    <source>
        <dbReference type="EMBL" id="QQR92722.1"/>
    </source>
</evidence>
<proteinExistence type="predicted"/>
<reference evidence="1" key="1">
    <citation type="submission" date="2020-11" db="EMBL/GenBank/DDBJ databases">
        <title>Connecting structure to function with the recovery of over 1000 high-quality activated sludge metagenome-assembled genomes encoding full-length rRNA genes using long-read sequencing.</title>
        <authorList>
            <person name="Singleton C.M."/>
            <person name="Petriglieri F."/>
            <person name="Kristensen J.M."/>
            <person name="Kirkegaard R.H."/>
            <person name="Michaelsen T.Y."/>
            <person name="Andersen M.H."/>
            <person name="Karst S.M."/>
            <person name="Dueholm M.S."/>
            <person name="Nielsen P.H."/>
            <person name="Albertsen M."/>
        </authorList>
    </citation>
    <scope>NUCLEOTIDE SEQUENCE</scope>
    <source>
        <strain evidence="1">Fred_18-Q3-R57-64_BAT3C.431</strain>
    </source>
</reference>
<dbReference type="EMBL" id="CP064981">
    <property type="protein sequence ID" value="QQR92722.1"/>
    <property type="molecule type" value="Genomic_DNA"/>
</dbReference>